<dbReference type="Gene3D" id="3.30.565.10">
    <property type="entry name" value="Histidine kinase-like ATPase, C-terminal domain"/>
    <property type="match status" value="1"/>
</dbReference>
<evidence type="ECO:0000313" key="2">
    <source>
        <dbReference type="EMBL" id="KAB4242277.1"/>
    </source>
</evidence>
<dbReference type="Proteomes" id="UP000431575">
    <property type="component" value="Unassembled WGS sequence"/>
</dbReference>
<dbReference type="InterPro" id="IPR003029">
    <property type="entry name" value="S1_domain"/>
</dbReference>
<dbReference type="RefSeq" id="WP_130080780.1">
    <property type="nucleotide sequence ID" value="NZ_RCXX01000005.1"/>
</dbReference>
<dbReference type="InterPro" id="IPR052957">
    <property type="entry name" value="Auxin_embryo_med"/>
</dbReference>
<sequence>MTTYNNPSVGDIIRVKITSIKPDLGAFAKMPNGVDGLIRLHDISWSNQSVTLSSLSEGDVLDVKVIKELPDGKLNLSRKNLLPNPRTVEKGTIYKVIIKSVESFGLIVNLGDSTALVHVSELPTIEYKEGEEITCVVIDNNYDPEKHRNKISMSVLALHDYFAKVHSENERVKCLFKGIIKNENSTSALIEADGLIKVIVPLKRFVEPYKTRLLNNEIETDEELEFVFIKYNEKLKDVVLDMRPIEAEEKKARVDWLRSQLNKGDIIDAIVKNINNKFATIDIGNTGILGSIYRDELSPNKVIRASDEVFPGEHVRVAYMGEDNGQLIFSRKFFVEDKYEESLYELSLTDLLATMGLTTNRFIGKVIEINSKYFFTNLMSTGDVKEENNGKLLVDPINGKCLIAIVDNRLRNFFVSGNYYEIEIDMLRKEYRMEQGSPYMFCVSSNKIKEAENPYKESVSLSFKQHTSPNTNTSVANLLEEVGQNLYTSKKRMFFELLQNADDAAPENGVKVKLQLSDNYFVVTHDGFAFNKHDFESITSAAKSTKSASSKKTGYKGIGFKSVFTNSESVLIKSAGYNFSFDKNLPIYNDFKAFYYHVNDIENDVEKQKEFLHKYLKFFREFKGVKDIPWQLLPIWYESLKIDPYDSIFNQKENVAIALKMDEETLSEYHEAIKEVFSEPRFMLFLRNTNRVQLIDKDKCLTIQKKIDRKNNIVSLVNSFNEDRLSEDFCIYSSDNLLVNDDEFKKAGIQIRRKERTNNRGEKENYFIKLDQDGNELTEVAGIPDRIASAKETTISFAIKLDEDGLVTPIGEDDLSLYAYLPMNEHRFKFPFYLNADFIPKSDREGIQSDNPWNFFLFYMIGKQIVSMVSSYASELNVNYLNLLPTKELTYFSQDTATLVDSFNRGYKDALTNKAFILNDNNDIVGPDNIIFDASGLSSAIGASDFYKLIGTTKHLPHESIDSSSLSKEIFGIEKITTETVITILLNNIDTLKKWIIDSCDDKLRTSFYEWLAKEEKAHSLIPLVPTFMFGKEWKTTNEVKLEDKLLFSTEMISTIKSVLSKLGFKCSNHSVEEHPLSLFIVSQDEKAIFEKIEEESLDSLTFNERLHLFVNIAKFKNIGVETLKKWKIFKNQNGKYSPLSSMFAYNSNCPVWLYDYMLKQEENNSLITRHLVASTDIYSSIIEPYIDDLISITDISDIHKTFLSYWRPGFTITLFSKSNIPTISLLRIVEQSDTNTQVAYAKSIKAMPLLSTLEYDKKSFEYRWMKMALSNDTAVSHARSIITINGKSLSEYNLKDDFSINIGVKLYTFSLSKILPAYSSSSILSNVSSKFSSIDGFEKIFARREVNLTDVRNQLYKELTASTQLITAEQFCFLIVYRKFCGYNYFDNMLKSCIRANDQNLFIKILDKSMALDIADILSPVITNGGVQYPFDKLVGTYFDSNEFTLPIEQVPSFIENWANTFEKKQFLIQLGLHDKESKEILRRKSFKENKLENIWNLNDANIIRSFFNWVANSFQLPIESESQVNILSNLYKTLRLTGSYYEDDFCKAAEWSNQLYLDWKQNSRMSIYIIEGELPYRGIYNNTYLFKGYAGEYTYFANTRHIYISANREPASSLADIYSNTTLLKCPFSKEDWNMIFLVSADIVQEKDKRIAELERMLEETKSKKRIDGDYYEDEESYGNVSDRDNLDKESRIEMNLEARNAAKDYLDSLEDYDCSGWDPNLGNGLVKGIIKFKGKLITVVVTSSIGRKLYLHPRLFSELMIDPDNLLLNYGYDRRIHRISFNDTFKDNKDVNLIFDTDIITPKEFAYLANRYMYSKKTCFVIENITYSISDQINGFGLDEKMSVSDVYTNIDTDELFDF</sequence>
<dbReference type="SMART" id="SM00316">
    <property type="entry name" value="S1"/>
    <property type="match status" value="4"/>
</dbReference>
<protein>
    <submittedName>
        <fullName evidence="2">S1 RNA-binding domain-containing protein</fullName>
    </submittedName>
</protein>
<dbReference type="GO" id="GO:0003676">
    <property type="term" value="F:nucleic acid binding"/>
    <property type="evidence" value="ECO:0007669"/>
    <property type="project" value="InterPro"/>
</dbReference>
<reference evidence="2 3" key="1">
    <citation type="journal article" date="2019" name="Nat. Med.">
        <title>A library of human gut bacterial isolates paired with longitudinal multiomics data enables mechanistic microbiome research.</title>
        <authorList>
            <person name="Poyet M."/>
            <person name="Groussin M."/>
            <person name="Gibbons S.M."/>
            <person name="Avila-Pacheco J."/>
            <person name="Jiang X."/>
            <person name="Kearney S.M."/>
            <person name="Perrotta A.R."/>
            <person name="Berdy B."/>
            <person name="Zhao S."/>
            <person name="Lieberman T.D."/>
            <person name="Swanson P.K."/>
            <person name="Smith M."/>
            <person name="Roesemann S."/>
            <person name="Alexander J.E."/>
            <person name="Rich S.A."/>
            <person name="Livny J."/>
            <person name="Vlamakis H."/>
            <person name="Clish C."/>
            <person name="Bullock K."/>
            <person name="Deik A."/>
            <person name="Scott J."/>
            <person name="Pierce K.A."/>
            <person name="Xavier R.J."/>
            <person name="Alm E.J."/>
        </authorList>
    </citation>
    <scope>NUCLEOTIDE SEQUENCE [LARGE SCALE GENOMIC DNA]</scope>
    <source>
        <strain evidence="2 3">BIOML-A6</strain>
    </source>
</reference>
<dbReference type="PANTHER" id="PTHR32387">
    <property type="entry name" value="WU:FJ29H11"/>
    <property type="match status" value="1"/>
</dbReference>
<evidence type="ECO:0000313" key="3">
    <source>
        <dbReference type="Proteomes" id="UP000431575"/>
    </source>
</evidence>
<dbReference type="PROSITE" id="PS50126">
    <property type="entry name" value="S1"/>
    <property type="match status" value="3"/>
</dbReference>
<dbReference type="PANTHER" id="PTHR32387:SF0">
    <property type="entry name" value="PROTEIN NO VEIN"/>
    <property type="match status" value="1"/>
</dbReference>
<dbReference type="Gene3D" id="2.40.50.140">
    <property type="entry name" value="Nucleic acid-binding proteins"/>
    <property type="match status" value="3"/>
</dbReference>
<evidence type="ECO:0000259" key="1">
    <source>
        <dbReference type="PROSITE" id="PS50126"/>
    </source>
</evidence>
<feature type="domain" description="S1 motif" evidence="1">
    <location>
        <begin position="10"/>
        <end position="79"/>
    </location>
</feature>
<proteinExistence type="predicted"/>
<name>A0A4V1YI70_BACUN</name>
<dbReference type="NCBIfam" id="NF047352">
    <property type="entry name" value="P_loop_sacsin"/>
    <property type="match status" value="1"/>
</dbReference>
<accession>A0A4V1YI70</accession>
<comment type="caution">
    <text evidence="2">The sequence shown here is derived from an EMBL/GenBank/DDBJ whole genome shotgun (WGS) entry which is preliminary data.</text>
</comment>
<dbReference type="InterPro" id="IPR012340">
    <property type="entry name" value="NA-bd_OB-fold"/>
</dbReference>
<dbReference type="EMBL" id="WCTM01000006">
    <property type="protein sequence ID" value="KAB4242277.1"/>
    <property type="molecule type" value="Genomic_DNA"/>
</dbReference>
<dbReference type="SUPFAM" id="SSF50249">
    <property type="entry name" value="Nucleic acid-binding proteins"/>
    <property type="match status" value="3"/>
</dbReference>
<dbReference type="SUPFAM" id="SSF55874">
    <property type="entry name" value="ATPase domain of HSP90 chaperone/DNA topoisomerase II/histidine kinase"/>
    <property type="match status" value="1"/>
</dbReference>
<feature type="domain" description="S1 motif" evidence="1">
    <location>
        <begin position="91"/>
        <end position="156"/>
    </location>
</feature>
<dbReference type="InterPro" id="IPR036890">
    <property type="entry name" value="HATPase_C_sf"/>
</dbReference>
<feature type="domain" description="S1 motif" evidence="1">
    <location>
        <begin position="264"/>
        <end position="332"/>
    </location>
</feature>
<dbReference type="Pfam" id="PF00575">
    <property type="entry name" value="S1"/>
    <property type="match status" value="3"/>
</dbReference>
<organism evidence="2 3">
    <name type="scientific">Bacteroides uniformis</name>
    <dbReference type="NCBI Taxonomy" id="820"/>
    <lineage>
        <taxon>Bacteria</taxon>
        <taxon>Pseudomonadati</taxon>
        <taxon>Bacteroidota</taxon>
        <taxon>Bacteroidia</taxon>
        <taxon>Bacteroidales</taxon>
        <taxon>Bacteroidaceae</taxon>
        <taxon>Bacteroides</taxon>
    </lineage>
</organism>
<gene>
    <name evidence="2" type="ORF">GAP41_11625</name>
</gene>